<dbReference type="HOGENOM" id="CLU_937759_0_0_1"/>
<proteinExistence type="predicted"/>
<evidence type="ECO:0000256" key="3">
    <source>
        <dbReference type="ARBA" id="ARBA00022989"/>
    </source>
</evidence>
<keyword evidence="10" id="KW-1185">Reference proteome</keyword>
<dbReference type="SUPFAM" id="SSF111352">
    <property type="entry name" value="Ammonium transporter"/>
    <property type="match status" value="1"/>
</dbReference>
<keyword evidence="2 6" id="KW-0812">Transmembrane</keyword>
<dbReference type="VEuPathDB" id="VectorBase:ISCI023487"/>
<feature type="region of interest" description="Disordered" evidence="5">
    <location>
        <begin position="1"/>
        <end position="38"/>
    </location>
</feature>
<dbReference type="EMBL" id="ABJB010951216">
    <property type="status" value="NOT_ANNOTATED_CDS"/>
    <property type="molecule type" value="Genomic_DNA"/>
</dbReference>
<feature type="transmembrane region" description="Helical" evidence="6">
    <location>
        <begin position="153"/>
        <end position="172"/>
    </location>
</feature>
<dbReference type="EMBL" id="ABJB010733456">
    <property type="status" value="NOT_ANNOTATED_CDS"/>
    <property type="molecule type" value="Genomic_DNA"/>
</dbReference>
<dbReference type="GO" id="GO:0005886">
    <property type="term" value="C:plasma membrane"/>
    <property type="evidence" value="ECO:0000318"/>
    <property type="project" value="GO_Central"/>
</dbReference>
<dbReference type="VEuPathDB" id="VectorBase:ISCW023487"/>
<feature type="transmembrane region" description="Helical" evidence="6">
    <location>
        <begin position="206"/>
        <end position="224"/>
    </location>
</feature>
<dbReference type="InParanoid" id="B7QKQ3"/>
<evidence type="ECO:0000256" key="1">
    <source>
        <dbReference type="ARBA" id="ARBA00004141"/>
    </source>
</evidence>
<dbReference type="EMBL" id="DS961633">
    <property type="protein sequence ID" value="EEC19425.1"/>
    <property type="molecule type" value="Genomic_DNA"/>
</dbReference>
<reference evidence="9" key="2">
    <citation type="submission" date="2020-05" db="UniProtKB">
        <authorList>
            <consortium name="EnsemblMetazoa"/>
        </authorList>
    </citation>
    <scope>IDENTIFICATION</scope>
    <source>
        <strain evidence="9">wikel</strain>
    </source>
</reference>
<dbReference type="PaxDb" id="6945-B7QKQ3"/>
<dbReference type="GO" id="GO:0097272">
    <property type="term" value="P:ammonium homeostasis"/>
    <property type="evidence" value="ECO:0000318"/>
    <property type="project" value="GO_Central"/>
</dbReference>
<dbReference type="EMBL" id="ABJB010037770">
    <property type="status" value="NOT_ANNOTATED_CDS"/>
    <property type="molecule type" value="Genomic_DNA"/>
</dbReference>
<evidence type="ECO:0000313" key="10">
    <source>
        <dbReference type="Proteomes" id="UP000001555"/>
    </source>
</evidence>
<dbReference type="PANTHER" id="PTHR11730:SF58">
    <property type="entry name" value="AMMONIUM TRANSPORTER"/>
    <property type="match status" value="1"/>
</dbReference>
<dbReference type="PANTHER" id="PTHR11730">
    <property type="entry name" value="AMMONIUM TRANSPORTER"/>
    <property type="match status" value="1"/>
</dbReference>
<evidence type="ECO:0000256" key="5">
    <source>
        <dbReference type="SAM" id="MobiDB-lite"/>
    </source>
</evidence>
<feature type="transmembrane region" description="Helical" evidence="6">
    <location>
        <begin position="244"/>
        <end position="269"/>
    </location>
</feature>
<comment type="subcellular location">
    <subcellularLocation>
        <location evidence="1">Membrane</location>
        <topology evidence="1">Multi-pass membrane protein</topology>
    </subcellularLocation>
</comment>
<dbReference type="InterPro" id="IPR029020">
    <property type="entry name" value="Ammonium/urea_transptr"/>
</dbReference>
<sequence>MADPASQVDNPKETEDIGDLASSAKDEKGDAVVGQDSTAAMQHMEGLLQKRAAKLLKTMSAGKNTTARATEESKESDCPSEPKGTKATAATVDTAGESEQSLHDASTEGDLDEGSSDYSEELSESEDSDAEEAESQESNAYAVHHRKFSVIKLINGILASLVAITAGCALYHPWEAVVVGSVGSLLANVAMPLLDRLRVDDPVGAIAVHGVSSVWGMLAVGLFVEMDTLLRLSRGGTGLFRGGGWYLLGVQALAVLIISVWSCVATFIISGEESVPHILSPLRLHTVAQYRFSTGVV</sequence>
<dbReference type="GO" id="GO:0072488">
    <property type="term" value="P:ammonium transmembrane transport"/>
    <property type="evidence" value="ECO:0000318"/>
    <property type="project" value="GO_Central"/>
</dbReference>
<dbReference type="GO" id="GO:0008519">
    <property type="term" value="F:ammonium channel activity"/>
    <property type="evidence" value="ECO:0000318"/>
    <property type="project" value="GO_Central"/>
</dbReference>
<dbReference type="OrthoDB" id="534912at2759"/>
<evidence type="ECO:0000313" key="8">
    <source>
        <dbReference type="EMBL" id="EEC19425.1"/>
    </source>
</evidence>
<dbReference type="EMBL" id="ABJB010671146">
    <property type="status" value="NOT_ANNOTATED_CDS"/>
    <property type="molecule type" value="Genomic_DNA"/>
</dbReference>
<accession>B7QKQ3</accession>
<dbReference type="EMBL" id="ABJB010773208">
    <property type="status" value="NOT_ANNOTATED_CDS"/>
    <property type="molecule type" value="Genomic_DNA"/>
</dbReference>
<dbReference type="AlphaFoldDB" id="B7QKQ3"/>
<dbReference type="EMBL" id="ABJB010297506">
    <property type="status" value="NOT_ANNOTATED_CDS"/>
    <property type="molecule type" value="Genomic_DNA"/>
</dbReference>
<dbReference type="InterPro" id="IPR024041">
    <property type="entry name" value="NH4_transpt_AmtB-like_dom"/>
</dbReference>
<dbReference type="EMBL" id="ABJB010828721">
    <property type="status" value="NOT_ANNOTATED_CDS"/>
    <property type="molecule type" value="Genomic_DNA"/>
</dbReference>
<dbReference type="VEuPathDB" id="VectorBase:ISCP_027075"/>
<feature type="compositionally biased region" description="Acidic residues" evidence="5">
    <location>
        <begin position="107"/>
        <end position="135"/>
    </location>
</feature>
<dbReference type="STRING" id="6945.B7QKQ3"/>
<feature type="domain" description="Ammonium transporter AmtB-like" evidence="7">
    <location>
        <begin position="143"/>
        <end position="269"/>
    </location>
</feature>
<keyword evidence="4 6" id="KW-0472">Membrane</keyword>
<feature type="region of interest" description="Disordered" evidence="5">
    <location>
        <begin position="59"/>
        <end position="138"/>
    </location>
</feature>
<dbReference type="EnsemblMetazoa" id="ISCW023487-RA">
    <property type="protein sequence ID" value="ISCW023487-PA"/>
    <property type="gene ID" value="ISCW023487"/>
</dbReference>
<evidence type="ECO:0000256" key="6">
    <source>
        <dbReference type="SAM" id="Phobius"/>
    </source>
</evidence>
<organism>
    <name type="scientific">Ixodes scapularis</name>
    <name type="common">Black-legged tick</name>
    <name type="synonym">Deer tick</name>
    <dbReference type="NCBI Taxonomy" id="6945"/>
    <lineage>
        <taxon>Eukaryota</taxon>
        <taxon>Metazoa</taxon>
        <taxon>Ecdysozoa</taxon>
        <taxon>Arthropoda</taxon>
        <taxon>Chelicerata</taxon>
        <taxon>Arachnida</taxon>
        <taxon>Acari</taxon>
        <taxon>Parasitiformes</taxon>
        <taxon>Ixodida</taxon>
        <taxon>Ixodoidea</taxon>
        <taxon>Ixodidae</taxon>
        <taxon>Ixodinae</taxon>
        <taxon>Ixodes</taxon>
    </lineage>
</organism>
<evidence type="ECO:0000256" key="2">
    <source>
        <dbReference type="ARBA" id="ARBA00022692"/>
    </source>
</evidence>
<evidence type="ECO:0000313" key="9">
    <source>
        <dbReference type="EnsemblMetazoa" id="ISCW023487-PA"/>
    </source>
</evidence>
<protein>
    <submittedName>
        <fullName evidence="8 9">Ammonium transporter, putative</fullName>
    </submittedName>
</protein>
<dbReference type="Proteomes" id="UP000001555">
    <property type="component" value="Unassembled WGS sequence"/>
</dbReference>
<name>B7QKQ3_IXOSC</name>
<keyword evidence="3 6" id="KW-1133">Transmembrane helix</keyword>
<gene>
    <name evidence="8" type="ORF">IscW_ISCW023487</name>
</gene>
<evidence type="ECO:0000256" key="4">
    <source>
        <dbReference type="ARBA" id="ARBA00023136"/>
    </source>
</evidence>
<reference evidence="8 10" key="1">
    <citation type="submission" date="2008-03" db="EMBL/GenBank/DDBJ databases">
        <title>Annotation of Ixodes scapularis.</title>
        <authorList>
            <consortium name="Ixodes scapularis Genome Project Consortium"/>
            <person name="Caler E."/>
            <person name="Hannick L.I."/>
            <person name="Bidwell S."/>
            <person name="Joardar V."/>
            <person name="Thiagarajan M."/>
            <person name="Amedeo P."/>
            <person name="Galinsky K.J."/>
            <person name="Schobel S."/>
            <person name="Inman J."/>
            <person name="Hostetler J."/>
            <person name="Miller J."/>
            <person name="Hammond M."/>
            <person name="Megy K."/>
            <person name="Lawson D."/>
            <person name="Kodira C."/>
            <person name="Sutton G."/>
            <person name="Meyer J."/>
            <person name="Hill C.A."/>
            <person name="Birren B."/>
            <person name="Nene V."/>
            <person name="Collins F."/>
            <person name="Alarcon-Chaidez F."/>
            <person name="Wikel S."/>
            <person name="Strausberg R."/>
        </authorList>
    </citation>
    <scope>NUCLEOTIDE SEQUENCE [LARGE SCALE GENOMIC DNA]</scope>
    <source>
        <strain evidence="10">Wikel</strain>
        <strain evidence="8">Wikel colony</strain>
    </source>
</reference>
<dbReference type="Gene3D" id="1.10.3430.10">
    <property type="entry name" value="Ammonium transporter AmtB like domains"/>
    <property type="match status" value="1"/>
</dbReference>
<dbReference type="Pfam" id="PF00909">
    <property type="entry name" value="Ammonium_transp"/>
    <property type="match status" value="1"/>
</dbReference>
<evidence type="ECO:0000259" key="7">
    <source>
        <dbReference type="Pfam" id="PF00909"/>
    </source>
</evidence>